<evidence type="ECO:0000313" key="2">
    <source>
        <dbReference type="Proteomes" id="UP000251891"/>
    </source>
</evidence>
<evidence type="ECO:0000313" key="1">
    <source>
        <dbReference type="EMBL" id="RAY14533.1"/>
    </source>
</evidence>
<dbReference type="Proteomes" id="UP000251891">
    <property type="component" value="Unassembled WGS sequence"/>
</dbReference>
<sequence>MTGEFADELHAIIHDIGVAGVAKMAETPGLAAEVDQHAAAVRDIVVASGERLNEASLLDYLHGFAEAAVERGWWPGSGGPDWEFIRVVAVCWLLSKVGEDAPADTPPPPAFEG</sequence>
<dbReference type="Pfam" id="PF19939">
    <property type="entry name" value="DUF6401"/>
    <property type="match status" value="1"/>
</dbReference>
<protein>
    <submittedName>
        <fullName evidence="1">Uncharacterized protein</fullName>
    </submittedName>
</protein>
<dbReference type="InterPro" id="IPR045647">
    <property type="entry name" value="DUF6401"/>
</dbReference>
<name>A0A365H8E3_9ACTN</name>
<gene>
    <name evidence="1" type="ORF">DPM19_12175</name>
</gene>
<proteinExistence type="predicted"/>
<dbReference type="AlphaFoldDB" id="A0A365H8E3"/>
<dbReference type="RefSeq" id="WP_111866440.1">
    <property type="nucleotide sequence ID" value="NZ_QLYX01000005.1"/>
</dbReference>
<accession>A0A365H8E3</accession>
<dbReference type="OrthoDB" id="3853819at2"/>
<dbReference type="EMBL" id="QLYX01000005">
    <property type="protein sequence ID" value="RAY14533.1"/>
    <property type="molecule type" value="Genomic_DNA"/>
</dbReference>
<comment type="caution">
    <text evidence="1">The sequence shown here is derived from an EMBL/GenBank/DDBJ whole genome shotgun (WGS) entry which is preliminary data.</text>
</comment>
<reference evidence="1 2" key="1">
    <citation type="submission" date="2018-06" db="EMBL/GenBank/DDBJ databases">
        <title>Actinomadura craniellae sp. nov. isolated from marine sponge Craniella sp.</title>
        <authorList>
            <person name="Li L."/>
            <person name="Xu Q.H."/>
            <person name="Lin H.W."/>
            <person name="Lu Y.H."/>
        </authorList>
    </citation>
    <scope>NUCLEOTIDE SEQUENCE [LARGE SCALE GENOMIC DNA]</scope>
    <source>
        <strain evidence="1 2">LHW63021</strain>
    </source>
</reference>
<organism evidence="1 2">
    <name type="scientific">Actinomadura craniellae</name>
    <dbReference type="NCBI Taxonomy" id="2231787"/>
    <lineage>
        <taxon>Bacteria</taxon>
        <taxon>Bacillati</taxon>
        <taxon>Actinomycetota</taxon>
        <taxon>Actinomycetes</taxon>
        <taxon>Streptosporangiales</taxon>
        <taxon>Thermomonosporaceae</taxon>
        <taxon>Actinomadura</taxon>
    </lineage>
</organism>
<keyword evidence="2" id="KW-1185">Reference proteome</keyword>